<accession>A0A6J6BSY5</accession>
<proteinExistence type="predicted"/>
<dbReference type="InterPro" id="IPR025530">
    <property type="entry name" value="DUF4417"/>
</dbReference>
<protein>
    <submittedName>
        <fullName evidence="1">Unannotated protein</fullName>
    </submittedName>
</protein>
<gene>
    <name evidence="1" type="ORF">UFOPK1433_00525</name>
    <name evidence="2" type="ORF">UFOPK1843_00618</name>
</gene>
<name>A0A6J6BSY5_9ZZZZ</name>
<evidence type="ECO:0000313" key="1">
    <source>
        <dbReference type="EMBL" id="CAB4541473.1"/>
    </source>
</evidence>
<dbReference type="EMBL" id="CAEZUR010000040">
    <property type="protein sequence ID" value="CAB4607763.1"/>
    <property type="molecule type" value="Genomic_DNA"/>
</dbReference>
<dbReference type="AlphaFoldDB" id="A0A6J6BSY5"/>
<organism evidence="1">
    <name type="scientific">freshwater metagenome</name>
    <dbReference type="NCBI Taxonomy" id="449393"/>
    <lineage>
        <taxon>unclassified sequences</taxon>
        <taxon>metagenomes</taxon>
        <taxon>ecological metagenomes</taxon>
    </lineage>
</organism>
<evidence type="ECO:0000313" key="2">
    <source>
        <dbReference type="EMBL" id="CAB4607763.1"/>
    </source>
</evidence>
<dbReference type="EMBL" id="CAEZSN010000046">
    <property type="protein sequence ID" value="CAB4541473.1"/>
    <property type="molecule type" value="Genomic_DNA"/>
</dbReference>
<reference evidence="1" key="1">
    <citation type="submission" date="2020-05" db="EMBL/GenBank/DDBJ databases">
        <authorList>
            <person name="Chiriac C."/>
            <person name="Salcher M."/>
            <person name="Ghai R."/>
            <person name="Kavagutti S V."/>
        </authorList>
    </citation>
    <scope>NUCLEOTIDE SEQUENCE</scope>
</reference>
<dbReference type="Pfam" id="PF14386">
    <property type="entry name" value="DUF4417"/>
    <property type="match status" value="1"/>
</dbReference>
<sequence length="237" mass="26980">MAHLYTHSDEQLVMYTRFPVGYPVGSPVDGVWQVPVLDRFNGQTVPTELIAFDDRSRTFDPRNAGIHFYRNDSKFASVLKNPRAWVKAFMDFGYVLTPDISLGDDMPSWMRQHITCLSRAVGVIWQQRGMNVIPSLRWRSNEDLPFVTAGIAAGGTIAISNYGFRSELSERMIFRSGLEEVLEILQPEKVLLYGSADPNLRALLDDKTDLFVYQSPIDIQRSRAQVIEDDDAAWKLF</sequence>